<evidence type="ECO:0000313" key="3">
    <source>
        <dbReference type="Proteomes" id="UP000501568"/>
    </source>
</evidence>
<dbReference type="RefSeq" id="WP_165327593.1">
    <property type="nucleotide sequence ID" value="NZ_CP049109.1"/>
</dbReference>
<dbReference type="EMBL" id="CP049109">
    <property type="protein sequence ID" value="QIG80586.1"/>
    <property type="molecule type" value="Genomic_DNA"/>
</dbReference>
<feature type="transmembrane region" description="Helical" evidence="1">
    <location>
        <begin position="37"/>
        <end position="62"/>
    </location>
</feature>
<dbReference type="AlphaFoldDB" id="A0A6G6Y7N6"/>
<proteinExistence type="predicted"/>
<name>A0A6G6Y7N6_9SPHN</name>
<gene>
    <name evidence="2" type="ORF">G5C33_12880</name>
</gene>
<keyword evidence="1" id="KW-0812">Transmembrane</keyword>
<keyword evidence="3" id="KW-1185">Reference proteome</keyword>
<protein>
    <submittedName>
        <fullName evidence="2">DUF4175 domain-containing protein</fullName>
    </submittedName>
</protein>
<dbReference type="Proteomes" id="UP000501568">
    <property type="component" value="Chromosome"/>
</dbReference>
<sequence length="64" mass="7184">MKQKTARVVQWLPLAIPFVLAAVLIHNPGIWPMLPYWLRAVIFLGAVGGVTIGFLAAIIWFLRQ</sequence>
<evidence type="ECO:0000256" key="1">
    <source>
        <dbReference type="SAM" id="Phobius"/>
    </source>
</evidence>
<organism evidence="2 3">
    <name type="scientific">Stakelama tenebrarum</name>
    <dbReference type="NCBI Taxonomy" id="2711215"/>
    <lineage>
        <taxon>Bacteria</taxon>
        <taxon>Pseudomonadati</taxon>
        <taxon>Pseudomonadota</taxon>
        <taxon>Alphaproteobacteria</taxon>
        <taxon>Sphingomonadales</taxon>
        <taxon>Sphingomonadaceae</taxon>
        <taxon>Stakelama</taxon>
    </lineage>
</organism>
<evidence type="ECO:0000313" key="2">
    <source>
        <dbReference type="EMBL" id="QIG80586.1"/>
    </source>
</evidence>
<keyword evidence="1" id="KW-0472">Membrane</keyword>
<reference evidence="2 3" key="1">
    <citation type="submission" date="2020-02" db="EMBL/GenBank/DDBJ databases">
        <authorList>
            <person name="Zheng R.K."/>
            <person name="Sun C.M."/>
        </authorList>
    </citation>
    <scope>NUCLEOTIDE SEQUENCE [LARGE SCALE GENOMIC DNA]</scope>
    <source>
        <strain evidence="3">zrk23</strain>
    </source>
</reference>
<accession>A0A6G6Y7N6</accession>
<dbReference type="KEGG" id="spzr:G5C33_12880"/>
<keyword evidence="1" id="KW-1133">Transmembrane helix</keyword>